<sequence length="92" mass="10357">MAPFKDEQVIIIAPGSQTTLAQLGLPESFTPARFRIRSRMFPAPKEGEWEPYKIRRRERNHGLQTPSSGPQGLSNEEDNAEYEEDPVSEDGA</sequence>
<organism evidence="1 2">
    <name type="scientific">Coniosporium uncinatum</name>
    <dbReference type="NCBI Taxonomy" id="93489"/>
    <lineage>
        <taxon>Eukaryota</taxon>
        <taxon>Fungi</taxon>
        <taxon>Dikarya</taxon>
        <taxon>Ascomycota</taxon>
        <taxon>Pezizomycotina</taxon>
        <taxon>Dothideomycetes</taxon>
        <taxon>Dothideomycetes incertae sedis</taxon>
        <taxon>Coniosporium</taxon>
    </lineage>
</organism>
<evidence type="ECO:0000313" key="1">
    <source>
        <dbReference type="EMBL" id="KAK3077354.1"/>
    </source>
</evidence>
<protein>
    <submittedName>
        <fullName evidence="1">Uncharacterized protein</fullName>
    </submittedName>
</protein>
<feature type="non-terminal residue" evidence="1">
    <location>
        <position position="92"/>
    </location>
</feature>
<reference evidence="1" key="1">
    <citation type="submission" date="2024-09" db="EMBL/GenBank/DDBJ databases">
        <title>Black Yeasts Isolated from many extreme environments.</title>
        <authorList>
            <person name="Coleine C."/>
            <person name="Stajich J.E."/>
            <person name="Selbmann L."/>
        </authorList>
    </citation>
    <scope>NUCLEOTIDE SEQUENCE</scope>
    <source>
        <strain evidence="1">CCFEE 5737</strain>
    </source>
</reference>
<dbReference type="EMBL" id="JAWDJW010002943">
    <property type="protein sequence ID" value="KAK3077354.1"/>
    <property type="molecule type" value="Genomic_DNA"/>
</dbReference>
<proteinExistence type="predicted"/>
<gene>
    <name evidence="1" type="ORF">LTS18_010499</name>
</gene>
<name>A0ACC3DL68_9PEZI</name>
<evidence type="ECO:0000313" key="2">
    <source>
        <dbReference type="Proteomes" id="UP001186974"/>
    </source>
</evidence>
<dbReference type="Proteomes" id="UP001186974">
    <property type="component" value="Unassembled WGS sequence"/>
</dbReference>
<keyword evidence="2" id="KW-1185">Reference proteome</keyword>
<comment type="caution">
    <text evidence="1">The sequence shown here is derived from an EMBL/GenBank/DDBJ whole genome shotgun (WGS) entry which is preliminary data.</text>
</comment>
<accession>A0ACC3DL68</accession>